<dbReference type="RefSeq" id="WP_074780945.1">
    <property type="nucleotide sequence ID" value="NZ_FOHT01000031.1"/>
</dbReference>
<sequence>MKIGIITLPFNWNYGGILQNFALQWALKELGHSSITINRIDEVNFALKDKIKIIIKRSIKKYLLRKKISLRSWPNLNELKTIKKHTDRFIDENIAVTNQVNSDADLNNIGKSDFDAFIVGSDQVWRPRYSPKIANHFLDFLKSDSTKKRISYAASFGTDNWEYSPEQTKACANLAKRFKAISVREDSAVELCRKNLGVDAIVTLDPTFLVPKWEYEKLVEKDEVEKMPGKLFNYVLDINQEKKQVINDVGEKLNLEVFSASAKQSFFETGKIGLKDCIYPPVTYWLRSFMDAEFILTDSFHGTAFSIIFNKPFISIGNSKRGLSRFQSVLKIFGLEERLVDENELHKVFELLKRDIDFKSVNKILAEEKDRSIRFLKDALN</sequence>
<feature type="domain" description="Polysaccharide pyruvyl transferase" evidence="1">
    <location>
        <begin position="13"/>
        <end position="319"/>
    </location>
</feature>
<dbReference type="InterPro" id="IPR007345">
    <property type="entry name" value="Polysacch_pyruvyl_Trfase"/>
</dbReference>
<protein>
    <submittedName>
        <fullName evidence="2">Polysaccharide pyruvyl transferase</fullName>
    </submittedName>
</protein>
<proteinExistence type="predicted"/>
<evidence type="ECO:0000313" key="3">
    <source>
        <dbReference type="Proteomes" id="UP000181981"/>
    </source>
</evidence>
<dbReference type="Proteomes" id="UP000181981">
    <property type="component" value="Unassembled WGS sequence"/>
</dbReference>
<gene>
    <name evidence="2" type="ORF">SAMN05444285_13126</name>
</gene>
<organism evidence="2 3">
    <name type="scientific">Draconibacterium orientale</name>
    <dbReference type="NCBI Taxonomy" id="1168034"/>
    <lineage>
        <taxon>Bacteria</taxon>
        <taxon>Pseudomonadati</taxon>
        <taxon>Bacteroidota</taxon>
        <taxon>Bacteroidia</taxon>
        <taxon>Marinilabiliales</taxon>
        <taxon>Prolixibacteraceae</taxon>
        <taxon>Draconibacterium</taxon>
    </lineage>
</organism>
<dbReference type="GO" id="GO:0016740">
    <property type="term" value="F:transferase activity"/>
    <property type="evidence" value="ECO:0007669"/>
    <property type="project" value="UniProtKB-KW"/>
</dbReference>
<dbReference type="Pfam" id="PF04230">
    <property type="entry name" value="PS_pyruv_trans"/>
    <property type="match status" value="1"/>
</dbReference>
<dbReference type="OrthoDB" id="9799278at2"/>
<keyword evidence="2" id="KW-0808">Transferase</keyword>
<accession>A0A1I0IFN5</accession>
<dbReference type="EMBL" id="FOHT01000031">
    <property type="protein sequence ID" value="SET94857.1"/>
    <property type="molecule type" value="Genomic_DNA"/>
</dbReference>
<name>A0A1I0IFN5_9BACT</name>
<dbReference type="AlphaFoldDB" id="A0A1I0IFN5"/>
<evidence type="ECO:0000259" key="1">
    <source>
        <dbReference type="Pfam" id="PF04230"/>
    </source>
</evidence>
<reference evidence="2 3" key="1">
    <citation type="submission" date="2016-10" db="EMBL/GenBank/DDBJ databases">
        <authorList>
            <person name="de Groot N.N."/>
        </authorList>
    </citation>
    <scope>NUCLEOTIDE SEQUENCE [LARGE SCALE GENOMIC DNA]</scope>
    <source>
        <strain evidence="2 3">DSM 25947</strain>
    </source>
</reference>
<evidence type="ECO:0000313" key="2">
    <source>
        <dbReference type="EMBL" id="SET94857.1"/>
    </source>
</evidence>